<evidence type="ECO:0000256" key="1">
    <source>
        <dbReference type="SAM" id="MobiDB-lite"/>
    </source>
</evidence>
<keyword evidence="3" id="KW-1185">Reference proteome</keyword>
<dbReference type="Proteomes" id="UP000016986">
    <property type="component" value="Unassembled WGS sequence"/>
</dbReference>
<organism evidence="2 3">
    <name type="scientific">Halarchaeum acidiphilum MH1-52-1</name>
    <dbReference type="NCBI Taxonomy" id="1261545"/>
    <lineage>
        <taxon>Archaea</taxon>
        <taxon>Methanobacteriati</taxon>
        <taxon>Methanobacteriota</taxon>
        <taxon>Stenosarchaea group</taxon>
        <taxon>Halobacteria</taxon>
        <taxon>Halobacteriales</taxon>
        <taxon>Halobacteriaceae</taxon>
    </lineage>
</organism>
<feature type="region of interest" description="Disordered" evidence="1">
    <location>
        <begin position="311"/>
        <end position="341"/>
    </location>
</feature>
<dbReference type="AlphaFoldDB" id="U2YS22"/>
<accession>U2YS22</accession>
<sequence length="351" mass="38094">MDAGDPRSERFERSDTVGRAPRVRPRAVRGSPDEPSLVRPGVDGLAVVRPREYDLLRATGVGDVRERLASVGRFEEDTVRAGLAAPRPRRVAGGRRVETPADERGLPEVAMVEVGVEARPRPPGVRGAVEAAAAGRDVLLRADDEDVVDVVLEAVAALRPRLAAVVADVDTADLDARDHAVGPIRMHAETPDVRFVPVTRRVPVVPRREVLEPVQLAPRLAQVGRDVEMRGVRARVEPLPVRASDDRIHFRAGDVEVRPRVAAVARTIESRRRRGEHARDAVERPHAQRISAVEHLLGVGPVIVRESIHPVSRPGDDRHGGGTLASHLTLGRGGRPPGARERCLDAVVSPF</sequence>
<name>U2YS22_9EURY</name>
<feature type="region of interest" description="Disordered" evidence="1">
    <location>
        <begin position="1"/>
        <end position="38"/>
    </location>
</feature>
<evidence type="ECO:0000313" key="3">
    <source>
        <dbReference type="Proteomes" id="UP000016986"/>
    </source>
</evidence>
<comment type="caution">
    <text evidence="2">The sequence shown here is derived from an EMBL/GenBank/DDBJ whole genome shotgun (WGS) entry which is preliminary data.</text>
</comment>
<dbReference type="EMBL" id="BATA01000004">
    <property type="protein sequence ID" value="GAD51542.1"/>
    <property type="molecule type" value="Genomic_DNA"/>
</dbReference>
<protein>
    <submittedName>
        <fullName evidence="2">Uncharacterized protein</fullName>
    </submittedName>
</protein>
<reference evidence="2 3" key="1">
    <citation type="submission" date="2013-09" db="EMBL/GenBank/DDBJ databases">
        <title>Whole genome sequencing of Halarchaeum acidiphilum strain MH1-52-1.</title>
        <authorList>
            <person name="Shimane Y."/>
            <person name="Minegishi H."/>
            <person name="Nishi S."/>
            <person name="Echigo A."/>
            <person name="Shuto A."/>
            <person name="Konishi M."/>
            <person name="Ito T."/>
            <person name="Ohkuma M."/>
            <person name="Ohta Y."/>
            <person name="Nagano Y."/>
            <person name="Tsubouchi T."/>
            <person name="Mori K."/>
            <person name="Usui K."/>
            <person name="Kamekura M."/>
            <person name="Usami R."/>
            <person name="Takaki Y."/>
            <person name="Hatada Y."/>
        </authorList>
    </citation>
    <scope>NUCLEOTIDE SEQUENCE [LARGE SCALE GENOMIC DNA]</scope>
    <source>
        <strain evidence="2 3">JCM 16109</strain>
    </source>
</reference>
<evidence type="ECO:0000313" key="2">
    <source>
        <dbReference type="EMBL" id="GAD51542.1"/>
    </source>
</evidence>
<feature type="compositionally biased region" description="Basic and acidic residues" evidence="1">
    <location>
        <begin position="1"/>
        <end position="16"/>
    </location>
</feature>
<proteinExistence type="predicted"/>
<gene>
    <name evidence="2" type="ORF">MBEHAL_0302</name>
</gene>